<keyword evidence="1 3" id="KW-0853">WD repeat</keyword>
<evidence type="ECO:0000259" key="5">
    <source>
        <dbReference type="Pfam" id="PF05368"/>
    </source>
</evidence>
<evidence type="ECO:0000313" key="6">
    <source>
        <dbReference type="EMBL" id="KAJ3516902.1"/>
    </source>
</evidence>
<feature type="compositionally biased region" description="Basic and acidic residues" evidence="4">
    <location>
        <begin position="389"/>
        <end position="402"/>
    </location>
</feature>
<dbReference type="InterPro" id="IPR019775">
    <property type="entry name" value="WD40_repeat_CS"/>
</dbReference>
<evidence type="ECO:0000256" key="2">
    <source>
        <dbReference type="ARBA" id="ARBA00022737"/>
    </source>
</evidence>
<feature type="domain" description="NmrA-like" evidence="5">
    <location>
        <begin position="470"/>
        <end position="727"/>
    </location>
</feature>
<dbReference type="InterPro" id="IPR015943">
    <property type="entry name" value="WD40/YVTN_repeat-like_dom_sf"/>
</dbReference>
<feature type="repeat" description="WD" evidence="3">
    <location>
        <begin position="67"/>
        <end position="113"/>
    </location>
</feature>
<evidence type="ECO:0000256" key="4">
    <source>
        <dbReference type="SAM" id="MobiDB-lite"/>
    </source>
</evidence>
<dbReference type="InterPro" id="IPR039328">
    <property type="entry name" value="WDR89"/>
</dbReference>
<dbReference type="SUPFAM" id="SSF51735">
    <property type="entry name" value="NAD(P)-binding Rossmann-fold domains"/>
    <property type="match status" value="1"/>
</dbReference>
<dbReference type="InterPro" id="IPR036291">
    <property type="entry name" value="NAD(P)-bd_dom_sf"/>
</dbReference>
<gene>
    <name evidence="6" type="ORF">NLJ89_g842</name>
</gene>
<dbReference type="Pfam" id="PF00400">
    <property type="entry name" value="WD40"/>
    <property type="match status" value="1"/>
</dbReference>
<reference evidence="6" key="1">
    <citation type="submission" date="2022-07" db="EMBL/GenBank/DDBJ databases">
        <title>Genome Sequence of Agrocybe chaxingu.</title>
        <authorList>
            <person name="Buettner E."/>
        </authorList>
    </citation>
    <scope>NUCLEOTIDE SEQUENCE</scope>
    <source>
        <strain evidence="6">MP-N11</strain>
    </source>
</reference>
<evidence type="ECO:0000256" key="3">
    <source>
        <dbReference type="PROSITE-ProRule" id="PRU00221"/>
    </source>
</evidence>
<dbReference type="SUPFAM" id="SSF50978">
    <property type="entry name" value="WD40 repeat-like"/>
    <property type="match status" value="1"/>
</dbReference>
<keyword evidence="7" id="KW-1185">Reference proteome</keyword>
<dbReference type="EMBL" id="JANKHO010000038">
    <property type="protein sequence ID" value="KAJ3516902.1"/>
    <property type="molecule type" value="Genomic_DNA"/>
</dbReference>
<dbReference type="Pfam" id="PF05368">
    <property type="entry name" value="NmrA"/>
    <property type="match status" value="1"/>
</dbReference>
<dbReference type="OrthoDB" id="25131at2759"/>
<feature type="region of interest" description="Disordered" evidence="4">
    <location>
        <begin position="362"/>
        <end position="402"/>
    </location>
</feature>
<dbReference type="Gene3D" id="3.40.50.720">
    <property type="entry name" value="NAD(P)-binding Rossmann-like Domain"/>
    <property type="match status" value="1"/>
</dbReference>
<dbReference type="Proteomes" id="UP001148786">
    <property type="component" value="Unassembled WGS sequence"/>
</dbReference>
<accession>A0A9W8TEG1</accession>
<evidence type="ECO:0000256" key="1">
    <source>
        <dbReference type="ARBA" id="ARBA00022574"/>
    </source>
</evidence>
<dbReference type="InterPro" id="IPR001680">
    <property type="entry name" value="WD40_rpt"/>
</dbReference>
<dbReference type="PROSITE" id="PS00678">
    <property type="entry name" value="WD_REPEATS_1"/>
    <property type="match status" value="1"/>
</dbReference>
<dbReference type="Gene3D" id="3.90.25.10">
    <property type="entry name" value="UDP-galactose 4-epimerase, domain 1"/>
    <property type="match status" value="1"/>
</dbReference>
<dbReference type="AlphaFoldDB" id="A0A9W8TEG1"/>
<dbReference type="InterPro" id="IPR008030">
    <property type="entry name" value="NmrA-like"/>
</dbReference>
<protein>
    <recommendedName>
        <fullName evidence="5">NmrA-like domain-containing protein</fullName>
    </recommendedName>
</protein>
<name>A0A9W8TEG1_9AGAR</name>
<dbReference type="InterPro" id="IPR036322">
    <property type="entry name" value="WD40_repeat_dom_sf"/>
</dbReference>
<sequence length="822" mass="91254">MEERHRLLLASPSLQEETTPRRSQKSSSEAYILSIASLPSHYAASVSAPSNVIDIFDKGTLQGLQTLPGHETATTSLLTANKLGGIVNQCLVSAGRDGSVKAWDVRSNSHSIKMTNLGQSRPLLCCDISKDGLTVAAGTDLQGDDTFILYWDPRQPATPLRSHSSTHSDDITTVSFAPTRDRESDKYLLLSGSTDGLLCTSNPDEDDEDEAPLRVGNWGCSIAQAGWIHGSSKSKLAAIWAGSDMETFSTWTNELEPLMNLDIRSPVLHQGWTWVTDYLIKAYSTPTSTPNLSVFAGSNEGDIALLSNVNPSVQDAPWCLHKLWTHGHVGIVRGLKEEQRQTLITGGEDGKLNAWPIDPIMLEGDGKDQEAQEDSSMDVDVASPKQKRRELDRDGEREQKPDPKGWSYRLMFTYFGRWQIRKSYLTASWLDSIDVCLKSFPAGSDRDQCPARGIERESTHGDGISTNVGKKLILVIGATGAQGMEVVPALLAPNEDGTPSPYAVRAVTRDPANRRAKELQGMGAELFEGSFYDVKAMAKAFDGCYGAFVNTDTYTVGEEKEIWSAVKLYEIARRTPSMRHFVWSNLDYGSKLGDFNPIYKSEHHDAKGIVNDYLKSQPSYLGDRLTWTSLTSCVYFEMLKYPLCGPLNVREDGTVVFATPLGDGHVPMVALSDLAWWNRHVLNNREENSGKELLIASDWVGWDYLVETFTKVTGKPAVYRRLSLDQWFACMTGHERPIANEKKTGDGSTTIRQSFSGFWCLWRDDMIKRDMKWIRNVHPKSLTVGEWMKREKYEGKIGATALKNAEDGKGRVVPNKTVTSLL</sequence>
<comment type="caution">
    <text evidence="6">The sequence shown here is derived from an EMBL/GenBank/DDBJ whole genome shotgun (WGS) entry which is preliminary data.</text>
</comment>
<dbReference type="Gene3D" id="2.130.10.10">
    <property type="entry name" value="YVTN repeat-like/Quinoprotein amine dehydrogenase"/>
    <property type="match status" value="1"/>
</dbReference>
<dbReference type="PANTHER" id="PTHR22889">
    <property type="entry name" value="WD REPEAT-CONTAINING PROTEIN 89"/>
    <property type="match status" value="1"/>
</dbReference>
<proteinExistence type="predicted"/>
<feature type="region of interest" description="Disordered" evidence="4">
    <location>
        <begin position="1"/>
        <end position="26"/>
    </location>
</feature>
<organism evidence="6 7">
    <name type="scientific">Agrocybe chaxingu</name>
    <dbReference type="NCBI Taxonomy" id="84603"/>
    <lineage>
        <taxon>Eukaryota</taxon>
        <taxon>Fungi</taxon>
        <taxon>Dikarya</taxon>
        <taxon>Basidiomycota</taxon>
        <taxon>Agaricomycotina</taxon>
        <taxon>Agaricomycetes</taxon>
        <taxon>Agaricomycetidae</taxon>
        <taxon>Agaricales</taxon>
        <taxon>Agaricineae</taxon>
        <taxon>Strophariaceae</taxon>
        <taxon>Agrocybe</taxon>
    </lineage>
</organism>
<dbReference type="PANTHER" id="PTHR22889:SF0">
    <property type="entry name" value="WD REPEAT-CONTAINING PROTEIN 89"/>
    <property type="match status" value="1"/>
</dbReference>
<dbReference type="CDD" id="cd05251">
    <property type="entry name" value="NmrA_like_SDR_a"/>
    <property type="match status" value="1"/>
</dbReference>
<keyword evidence="2" id="KW-0677">Repeat</keyword>
<dbReference type="SMART" id="SM00320">
    <property type="entry name" value="WD40"/>
    <property type="match status" value="5"/>
</dbReference>
<evidence type="ECO:0000313" key="7">
    <source>
        <dbReference type="Proteomes" id="UP001148786"/>
    </source>
</evidence>
<dbReference type="PROSITE" id="PS50082">
    <property type="entry name" value="WD_REPEATS_2"/>
    <property type="match status" value="1"/>
</dbReference>